<dbReference type="Gramene" id="PSS11213">
    <property type="protein sequence ID" value="PSS11213"/>
    <property type="gene ID" value="CEY00_Acc15555"/>
</dbReference>
<dbReference type="InterPro" id="IPR045012">
    <property type="entry name" value="NLP"/>
</dbReference>
<name>A0A2R6QMR6_ACTCC</name>
<feature type="domain" description="PB1" evidence="1">
    <location>
        <begin position="6"/>
        <end position="89"/>
    </location>
</feature>
<dbReference type="CDD" id="cd22744">
    <property type="entry name" value="OTU"/>
    <property type="match status" value="1"/>
</dbReference>
<dbReference type="EMBL" id="NKQK01000014">
    <property type="protein sequence ID" value="PSS11213.1"/>
    <property type="molecule type" value="Genomic_DNA"/>
</dbReference>
<dbReference type="Pfam" id="PF00564">
    <property type="entry name" value="PB1"/>
    <property type="match status" value="1"/>
</dbReference>
<proteinExistence type="predicted"/>
<dbReference type="PROSITE" id="PS51745">
    <property type="entry name" value="PB1"/>
    <property type="match status" value="1"/>
</dbReference>
<dbReference type="OMA" id="TERIAWY"/>
<dbReference type="PANTHER" id="PTHR32002:SF35">
    <property type="entry name" value="PROTEIN NLP6"/>
    <property type="match status" value="1"/>
</dbReference>
<evidence type="ECO:0000313" key="2">
    <source>
        <dbReference type="EMBL" id="PSS11213.1"/>
    </source>
</evidence>
<reference evidence="3" key="2">
    <citation type="journal article" date="2018" name="BMC Genomics">
        <title>A manually annotated Actinidia chinensis var. chinensis (kiwifruit) genome highlights the challenges associated with draft genomes and gene prediction in plants.</title>
        <authorList>
            <person name="Pilkington S.M."/>
            <person name="Crowhurst R."/>
            <person name="Hilario E."/>
            <person name="Nardozza S."/>
            <person name="Fraser L."/>
            <person name="Peng Y."/>
            <person name="Gunaseelan K."/>
            <person name="Simpson R."/>
            <person name="Tahir J."/>
            <person name="Deroles S.C."/>
            <person name="Templeton K."/>
            <person name="Luo Z."/>
            <person name="Davy M."/>
            <person name="Cheng C."/>
            <person name="McNeilage M."/>
            <person name="Scaglione D."/>
            <person name="Liu Y."/>
            <person name="Zhang Q."/>
            <person name="Datson P."/>
            <person name="De Silva N."/>
            <person name="Gardiner S.E."/>
            <person name="Bassett H."/>
            <person name="Chagne D."/>
            <person name="McCallum J."/>
            <person name="Dzierzon H."/>
            <person name="Deng C."/>
            <person name="Wang Y.Y."/>
            <person name="Barron L."/>
            <person name="Manako K."/>
            <person name="Bowen J."/>
            <person name="Foster T.M."/>
            <person name="Erridge Z.A."/>
            <person name="Tiffin H."/>
            <person name="Waite C.N."/>
            <person name="Davies K.M."/>
            <person name="Grierson E.P."/>
            <person name="Laing W.A."/>
            <person name="Kirk R."/>
            <person name="Chen X."/>
            <person name="Wood M."/>
            <person name="Montefiori M."/>
            <person name="Brummell D.A."/>
            <person name="Schwinn K.E."/>
            <person name="Catanach A."/>
            <person name="Fullerton C."/>
            <person name="Li D."/>
            <person name="Meiyalaghan S."/>
            <person name="Nieuwenhuizen N."/>
            <person name="Read N."/>
            <person name="Prakash R."/>
            <person name="Hunter D."/>
            <person name="Zhang H."/>
            <person name="McKenzie M."/>
            <person name="Knabel M."/>
            <person name="Harris A."/>
            <person name="Allan A.C."/>
            <person name="Gleave A."/>
            <person name="Chen A."/>
            <person name="Janssen B.J."/>
            <person name="Plunkett B."/>
            <person name="Ampomah-Dwamena C."/>
            <person name="Voogd C."/>
            <person name="Leif D."/>
            <person name="Lafferty D."/>
            <person name="Souleyre E.J.F."/>
            <person name="Varkonyi-Gasic E."/>
            <person name="Gambi F."/>
            <person name="Hanley J."/>
            <person name="Yao J.L."/>
            <person name="Cheung J."/>
            <person name="David K.M."/>
            <person name="Warren B."/>
            <person name="Marsh K."/>
            <person name="Snowden K.C."/>
            <person name="Lin-Wang K."/>
            <person name="Brian L."/>
            <person name="Martinez-Sanchez M."/>
            <person name="Wang M."/>
            <person name="Ileperuma N."/>
            <person name="Macnee N."/>
            <person name="Campin R."/>
            <person name="McAtee P."/>
            <person name="Drummond R.S.M."/>
            <person name="Espley R.V."/>
            <person name="Ireland H.S."/>
            <person name="Wu R."/>
            <person name="Atkinson R.G."/>
            <person name="Karunairetnam S."/>
            <person name="Bulley S."/>
            <person name="Chunkath S."/>
            <person name="Hanley Z."/>
            <person name="Storey R."/>
            <person name="Thrimawithana A.H."/>
            <person name="Thomson S."/>
            <person name="David C."/>
            <person name="Testolin R."/>
            <person name="Huang H."/>
            <person name="Hellens R.P."/>
            <person name="Schaffer R.J."/>
        </authorList>
    </citation>
    <scope>NUCLEOTIDE SEQUENCE [LARGE SCALE GENOMIC DNA]</scope>
    <source>
        <strain evidence="3">cv. Red5</strain>
    </source>
</reference>
<dbReference type="Proteomes" id="UP000241394">
    <property type="component" value="Chromosome LG14"/>
</dbReference>
<dbReference type="InterPro" id="IPR053793">
    <property type="entry name" value="PB1-like"/>
</dbReference>
<keyword evidence="3" id="KW-1185">Reference proteome</keyword>
<gene>
    <name evidence="2" type="ORF">CEY00_Acc15555</name>
</gene>
<reference evidence="2 3" key="1">
    <citation type="submission" date="2017-07" db="EMBL/GenBank/DDBJ databases">
        <title>An improved, manually edited Actinidia chinensis var. chinensis (kiwifruit) genome highlights the challenges associated with draft genomes and gene prediction in plants.</title>
        <authorList>
            <person name="Pilkington S."/>
            <person name="Crowhurst R."/>
            <person name="Hilario E."/>
            <person name="Nardozza S."/>
            <person name="Fraser L."/>
            <person name="Peng Y."/>
            <person name="Gunaseelan K."/>
            <person name="Simpson R."/>
            <person name="Tahir J."/>
            <person name="Deroles S."/>
            <person name="Templeton K."/>
            <person name="Luo Z."/>
            <person name="Davy M."/>
            <person name="Cheng C."/>
            <person name="Mcneilage M."/>
            <person name="Scaglione D."/>
            <person name="Liu Y."/>
            <person name="Zhang Q."/>
            <person name="Datson P."/>
            <person name="De Silva N."/>
            <person name="Gardiner S."/>
            <person name="Bassett H."/>
            <person name="Chagne D."/>
            <person name="Mccallum J."/>
            <person name="Dzierzon H."/>
            <person name="Deng C."/>
            <person name="Wang Y.-Y."/>
            <person name="Barron N."/>
            <person name="Manako K."/>
            <person name="Bowen J."/>
            <person name="Foster T."/>
            <person name="Erridge Z."/>
            <person name="Tiffin H."/>
            <person name="Waite C."/>
            <person name="Davies K."/>
            <person name="Grierson E."/>
            <person name="Laing W."/>
            <person name="Kirk R."/>
            <person name="Chen X."/>
            <person name="Wood M."/>
            <person name="Montefiori M."/>
            <person name="Brummell D."/>
            <person name="Schwinn K."/>
            <person name="Catanach A."/>
            <person name="Fullerton C."/>
            <person name="Li D."/>
            <person name="Meiyalaghan S."/>
            <person name="Nieuwenhuizen N."/>
            <person name="Read N."/>
            <person name="Prakash R."/>
            <person name="Hunter D."/>
            <person name="Zhang H."/>
            <person name="Mckenzie M."/>
            <person name="Knabel M."/>
            <person name="Harris A."/>
            <person name="Allan A."/>
            <person name="Chen A."/>
            <person name="Janssen B."/>
            <person name="Plunkett B."/>
            <person name="Dwamena C."/>
            <person name="Voogd C."/>
            <person name="Leif D."/>
            <person name="Lafferty D."/>
            <person name="Souleyre E."/>
            <person name="Varkonyi-Gasic E."/>
            <person name="Gambi F."/>
            <person name="Hanley J."/>
            <person name="Yao J.-L."/>
            <person name="Cheung J."/>
            <person name="David K."/>
            <person name="Warren B."/>
            <person name="Marsh K."/>
            <person name="Snowden K."/>
            <person name="Lin-Wang K."/>
            <person name="Brian L."/>
            <person name="Martinez-Sanchez M."/>
            <person name="Wang M."/>
            <person name="Ileperuma N."/>
            <person name="Macnee N."/>
            <person name="Campin R."/>
            <person name="Mcatee P."/>
            <person name="Drummond R."/>
            <person name="Espley R."/>
            <person name="Ireland H."/>
            <person name="Wu R."/>
            <person name="Atkinson R."/>
            <person name="Karunairetnam S."/>
            <person name="Bulley S."/>
            <person name="Chunkath S."/>
            <person name="Hanley Z."/>
            <person name="Storey R."/>
            <person name="Thrimawithana A."/>
            <person name="Thomson S."/>
            <person name="David C."/>
            <person name="Testolin R."/>
        </authorList>
    </citation>
    <scope>NUCLEOTIDE SEQUENCE [LARGE SCALE GENOMIC DNA]</scope>
    <source>
        <strain evidence="3">cv. Red5</strain>
        <tissue evidence="2">Young leaf</tissue>
    </source>
</reference>
<comment type="caution">
    <text evidence="2">The sequence shown here is derived from an EMBL/GenBank/DDBJ whole genome shotgun (WGS) entry which is preliminary data.</text>
</comment>
<dbReference type="InParanoid" id="A0A2R6QMR6"/>
<dbReference type="OrthoDB" id="1915076at2759"/>
<evidence type="ECO:0000259" key="1">
    <source>
        <dbReference type="PROSITE" id="PS51745"/>
    </source>
</evidence>
<accession>A0A2R6QMR6</accession>
<sequence>MQNANTVNVKAKYGNDITIKFQLSLSSGLVELQQQVAKRLNLEAGSYHIKYKDEEDELILIACYEDLQDCIRTCRSPGSNAVVLHIDQISQVNHTKSVTPVPYIDCFPASLRPYIRHVNNVAFDGNCGFRAIAGLMNIGEDDGWVQVRRDLLTELNLHVDDYKIMYGQQRIDELTQCLSWFDGFPEMDRWMTMPDMGHLIASRYNVVLYHLSNKQCLTFLPLRSLPIPAASRREITIGFVNNNHFVEVFLFPGHPVPPVAGLWMQYRSPCAQGWDTAYNLRIQHFRKLVDSNVATTDVISVD</sequence>
<dbReference type="SMART" id="SM00666">
    <property type="entry name" value="PB1"/>
    <property type="match status" value="1"/>
</dbReference>
<protein>
    <recommendedName>
        <fullName evidence="1">PB1 domain-containing protein</fullName>
    </recommendedName>
</protein>
<dbReference type="SUPFAM" id="SSF54277">
    <property type="entry name" value="CAD &amp; PB1 domains"/>
    <property type="match status" value="1"/>
</dbReference>
<dbReference type="Gene3D" id="3.10.20.90">
    <property type="entry name" value="Phosphatidylinositol 3-kinase Catalytic Subunit, Chain A, domain 1"/>
    <property type="match status" value="1"/>
</dbReference>
<dbReference type="InterPro" id="IPR000270">
    <property type="entry name" value="PB1_dom"/>
</dbReference>
<dbReference type="AlphaFoldDB" id="A0A2R6QMR6"/>
<dbReference type="PANTHER" id="PTHR32002">
    <property type="entry name" value="PROTEIN NLP8"/>
    <property type="match status" value="1"/>
</dbReference>
<dbReference type="GO" id="GO:0003700">
    <property type="term" value="F:DNA-binding transcription factor activity"/>
    <property type="evidence" value="ECO:0007669"/>
    <property type="project" value="InterPro"/>
</dbReference>
<evidence type="ECO:0000313" key="3">
    <source>
        <dbReference type="Proteomes" id="UP000241394"/>
    </source>
</evidence>
<organism evidence="2 3">
    <name type="scientific">Actinidia chinensis var. chinensis</name>
    <name type="common">Chinese soft-hair kiwi</name>
    <dbReference type="NCBI Taxonomy" id="1590841"/>
    <lineage>
        <taxon>Eukaryota</taxon>
        <taxon>Viridiplantae</taxon>
        <taxon>Streptophyta</taxon>
        <taxon>Embryophyta</taxon>
        <taxon>Tracheophyta</taxon>
        <taxon>Spermatophyta</taxon>
        <taxon>Magnoliopsida</taxon>
        <taxon>eudicotyledons</taxon>
        <taxon>Gunneridae</taxon>
        <taxon>Pentapetalae</taxon>
        <taxon>asterids</taxon>
        <taxon>Ericales</taxon>
        <taxon>Actinidiaceae</taxon>
        <taxon>Actinidia</taxon>
    </lineage>
</organism>